<accession>A0A3S2Z5L5</accession>
<evidence type="ECO:0000313" key="2">
    <source>
        <dbReference type="EMBL" id="RVU33651.1"/>
    </source>
</evidence>
<evidence type="ECO:0000256" key="1">
    <source>
        <dbReference type="SAM" id="SignalP"/>
    </source>
</evidence>
<feature type="chain" id="PRO_5018764803" evidence="1">
    <location>
        <begin position="30"/>
        <end position="176"/>
    </location>
</feature>
<keyword evidence="3" id="KW-1185">Reference proteome</keyword>
<feature type="signal peptide" evidence="1">
    <location>
        <begin position="1"/>
        <end position="29"/>
    </location>
</feature>
<keyword evidence="1" id="KW-0732">Signal</keyword>
<proteinExistence type="predicted"/>
<sequence>MMSTASIRVIRRITLILGLGLLSASASTASDAPTTAFVLSKNQVTSLKLLEGFSVVRIDWSRSTVGRPLAYSLRGEALKSFKKYLPEVSYDPDEKPRQDRLNSQGILVCRLILRSLQDVWALFMRCELGNQLSVIIRREDLVMFDHEPTRDEGRLMMDKQIERLALTFREAKRKPN</sequence>
<comment type="caution">
    <text evidence="2">The sequence shown here is derived from an EMBL/GenBank/DDBJ whole genome shotgun (WGS) entry which is preliminary data.</text>
</comment>
<gene>
    <name evidence="2" type="ORF">EOI86_21070</name>
</gene>
<dbReference type="RefSeq" id="WP_127767681.1">
    <property type="nucleotide sequence ID" value="NZ_SADE01000004.1"/>
</dbReference>
<organism evidence="2 3">
    <name type="scientific">Hwanghaeella grinnelliae</name>
    <dbReference type="NCBI Taxonomy" id="2500179"/>
    <lineage>
        <taxon>Bacteria</taxon>
        <taxon>Pseudomonadati</taxon>
        <taxon>Pseudomonadota</taxon>
        <taxon>Alphaproteobacteria</taxon>
        <taxon>Rhodospirillales</taxon>
        <taxon>Rhodospirillaceae</taxon>
        <taxon>Hwanghaeella</taxon>
    </lineage>
</organism>
<reference evidence="3" key="1">
    <citation type="submission" date="2019-01" db="EMBL/GenBank/DDBJ databases">
        <title>Gri0909 isolated from a small marine red alga.</title>
        <authorList>
            <person name="Kim J."/>
            <person name="Jeong S.E."/>
            <person name="Jeon C.O."/>
        </authorList>
    </citation>
    <scope>NUCLEOTIDE SEQUENCE [LARGE SCALE GENOMIC DNA]</scope>
    <source>
        <strain evidence="3">Gri0909</strain>
    </source>
</reference>
<dbReference type="Proteomes" id="UP000287447">
    <property type="component" value="Unassembled WGS sequence"/>
</dbReference>
<evidence type="ECO:0000313" key="3">
    <source>
        <dbReference type="Proteomes" id="UP000287447"/>
    </source>
</evidence>
<dbReference type="AlphaFoldDB" id="A0A3S2Z5L5"/>
<protein>
    <submittedName>
        <fullName evidence="2">Uncharacterized protein</fullName>
    </submittedName>
</protein>
<name>A0A3S2Z5L5_9PROT</name>
<dbReference type="EMBL" id="SADE01000004">
    <property type="protein sequence ID" value="RVU33651.1"/>
    <property type="molecule type" value="Genomic_DNA"/>
</dbReference>